<dbReference type="PROSITE" id="PS50199">
    <property type="entry name" value="ZF_RANBP2_2"/>
    <property type="match status" value="1"/>
</dbReference>
<evidence type="ECO:0000256" key="15">
    <source>
        <dbReference type="ARBA" id="ARBA00023242"/>
    </source>
</evidence>
<feature type="domain" description="GRF-type" evidence="27">
    <location>
        <begin position="552"/>
        <end position="594"/>
    </location>
</feature>
<dbReference type="GO" id="GO:0006284">
    <property type="term" value="P:base-excision repair"/>
    <property type="evidence" value="ECO:0007669"/>
    <property type="project" value="InterPro"/>
</dbReference>
<dbReference type="PANTHER" id="PTHR22993">
    <property type="entry name" value="FORMAMIDOPYRIMIDINE-DNA GLYCOSYLASE"/>
    <property type="match status" value="1"/>
</dbReference>
<dbReference type="EC" id="4.2.99.18" evidence="4"/>
<dbReference type="GO" id="GO:0140078">
    <property type="term" value="F:class I DNA-(apurinic or apyrimidinic site) endonuclease activity"/>
    <property type="evidence" value="ECO:0007669"/>
    <property type="project" value="UniProtKB-EC"/>
</dbReference>
<evidence type="ECO:0000256" key="2">
    <source>
        <dbReference type="ARBA" id="ARBA00004286"/>
    </source>
</evidence>
<dbReference type="PROSITE" id="PS51068">
    <property type="entry name" value="FPG_CAT"/>
    <property type="match status" value="1"/>
</dbReference>
<evidence type="ECO:0000256" key="8">
    <source>
        <dbReference type="ARBA" id="ARBA00022763"/>
    </source>
</evidence>
<keyword evidence="5" id="KW-0158">Chromosome</keyword>
<dbReference type="SUPFAM" id="SSF46946">
    <property type="entry name" value="S13-like H2TH domain"/>
    <property type="match status" value="1"/>
</dbReference>
<keyword evidence="14" id="KW-0456">Lyase</keyword>
<evidence type="ECO:0000256" key="6">
    <source>
        <dbReference type="ARBA" id="ARBA00022723"/>
    </source>
</evidence>
<reference evidence="28" key="2">
    <citation type="submission" date="2025-08" db="UniProtKB">
        <authorList>
            <consortium name="Ensembl"/>
        </authorList>
    </citation>
    <scope>IDENTIFICATION</scope>
</reference>
<dbReference type="GO" id="GO:0008270">
    <property type="term" value="F:zinc ion binding"/>
    <property type="evidence" value="ECO:0007669"/>
    <property type="project" value="UniProtKB-KW"/>
</dbReference>
<comment type="subcellular location">
    <subcellularLocation>
        <location evidence="2">Chromosome</location>
    </subcellularLocation>
    <subcellularLocation>
        <location evidence="1">Nucleus</location>
    </subcellularLocation>
</comment>
<dbReference type="InterPro" id="IPR000214">
    <property type="entry name" value="Znf_DNA_glyclase/AP_lyase"/>
</dbReference>
<evidence type="ECO:0000259" key="26">
    <source>
        <dbReference type="PROSITE" id="PS51068"/>
    </source>
</evidence>
<evidence type="ECO:0000259" key="24">
    <source>
        <dbReference type="PROSITE" id="PS50199"/>
    </source>
</evidence>
<dbReference type="PANTHER" id="PTHR22993:SF10">
    <property type="entry name" value="ENDONUCLEASE 8-LIKE 3"/>
    <property type="match status" value="1"/>
</dbReference>
<keyword evidence="17" id="KW-0326">Glycosidase</keyword>
<dbReference type="InterPro" id="IPR015886">
    <property type="entry name" value="H2TH_FPG"/>
</dbReference>
<evidence type="ECO:0000256" key="3">
    <source>
        <dbReference type="ARBA" id="ARBA00009409"/>
    </source>
</evidence>
<dbReference type="SUPFAM" id="SSF81624">
    <property type="entry name" value="N-terminal domain of MutM-like DNA repair proteins"/>
    <property type="match status" value="1"/>
</dbReference>
<accession>A0A452J7F2</accession>
<dbReference type="SUPFAM" id="SSF90209">
    <property type="entry name" value="Ran binding protein zinc finger-like"/>
    <property type="match status" value="1"/>
</dbReference>
<reference evidence="28" key="3">
    <citation type="submission" date="2025-09" db="UniProtKB">
        <authorList>
            <consortium name="Ensembl"/>
        </authorList>
    </citation>
    <scope>IDENTIFICATION</scope>
</reference>
<keyword evidence="12" id="KW-0238">DNA-binding</keyword>
<dbReference type="PROSITE" id="PS51066">
    <property type="entry name" value="ZF_FPG_2"/>
    <property type="match status" value="1"/>
</dbReference>
<evidence type="ECO:0000259" key="25">
    <source>
        <dbReference type="PROSITE" id="PS51066"/>
    </source>
</evidence>
<dbReference type="InterPro" id="IPR036443">
    <property type="entry name" value="Znf_RanBP2_sf"/>
</dbReference>
<proteinExistence type="inferred from homology"/>
<dbReference type="PROSITE" id="PS01242">
    <property type="entry name" value="ZF_FPG_1"/>
    <property type="match status" value="1"/>
</dbReference>
<keyword evidence="6" id="KW-0479">Metal-binding</keyword>
<evidence type="ECO:0000256" key="1">
    <source>
        <dbReference type="ARBA" id="ARBA00004123"/>
    </source>
</evidence>
<dbReference type="SMART" id="SM00547">
    <property type="entry name" value="ZnF_RBZ"/>
    <property type="match status" value="1"/>
</dbReference>
<dbReference type="FunFam" id="1.10.8.50:FF:000008">
    <property type="entry name" value="Nei-like DNA glycosylase 3"/>
    <property type="match status" value="1"/>
</dbReference>
<dbReference type="CDD" id="cd08969">
    <property type="entry name" value="MeNeil3_N"/>
    <property type="match status" value="1"/>
</dbReference>
<dbReference type="STRING" id="38772.ENSGAGP00000036448"/>
<name>A0A452J7F2_9SAUR</name>
<sequence>MVEGPGCALYGERLRARVRRGQAVRGVRGSALLPARPGAPGPAARTGHAVTGNKTSCQDFLRLLKGCVYTGVETLGKELFMYFGQKALRFHFGMNGSMCINPTASKDRNGAPPVLEIHLTDDMVCFFDATVELRNAAESEQKVRMMEDLDVCSPKFSFIRAESEIKQQKGRMLCDVLLDQAVLPGVGNIIKNEALFDSGLHPAAKACQLTDEQTRHLVKMTRDFTLLFYKCRKTGSALYKHYKVYKRPNCGQCSGKITVCRLGENNRMTYFCPQCQKDKPQLVDVSKLPTRNSLISWAYGRGSCSNEHVAQKSEEEWTCTICTLINKPSAKICDVCLTSRPEVSKVENDEDSTASNSSLVKYPCNCFGKPNTEIKVNRKTTFGMTTLVLTDLSSKFTPLKNDISDSQIPDGNSHCDSPRNYNYCQNNTHQRSGKKYEFHSANSLTAVNTASLSHRQADSSNPVPKKQKIGHSFSDFKSNVSLSNSEHRVNTTDDIYTLNVVSPRCSKHNRLCSLRVVRKEGENKGRQFYTCPLPRGTQCDYFEWADLQFPFCNHGKRCIMRTVLKIGPNNGKNFFVCPFRKDKQCDFFKWAENGPGMKIIPGC</sequence>
<keyword evidence="29" id="KW-1185">Reference proteome</keyword>
<dbReference type="Gene3D" id="3.20.190.10">
    <property type="entry name" value="MutM-like, N-terminal"/>
    <property type="match status" value="1"/>
</dbReference>
<dbReference type="Pfam" id="PF06831">
    <property type="entry name" value="H2TH"/>
    <property type="match status" value="1"/>
</dbReference>
<evidence type="ECO:0000256" key="13">
    <source>
        <dbReference type="ARBA" id="ARBA00023204"/>
    </source>
</evidence>
<organism evidence="28 29">
    <name type="scientific">Gopherus agassizii</name>
    <name type="common">Agassiz's desert tortoise</name>
    <dbReference type="NCBI Taxonomy" id="38772"/>
    <lineage>
        <taxon>Eukaryota</taxon>
        <taxon>Metazoa</taxon>
        <taxon>Chordata</taxon>
        <taxon>Craniata</taxon>
        <taxon>Vertebrata</taxon>
        <taxon>Euteleostomi</taxon>
        <taxon>Archelosauria</taxon>
        <taxon>Testudinata</taxon>
        <taxon>Testudines</taxon>
        <taxon>Cryptodira</taxon>
        <taxon>Durocryptodira</taxon>
        <taxon>Testudinoidea</taxon>
        <taxon>Testudinidae</taxon>
        <taxon>Gopherus</taxon>
    </lineage>
</organism>
<dbReference type="FunFam" id="3.20.190.10:FF:000005">
    <property type="entry name" value="Nei like DNA glycosylase 3"/>
    <property type="match status" value="1"/>
</dbReference>
<keyword evidence="16" id="KW-0511">Multifunctional enzyme</keyword>
<evidence type="ECO:0000256" key="16">
    <source>
        <dbReference type="ARBA" id="ARBA00023268"/>
    </source>
</evidence>
<dbReference type="InterPro" id="IPR010666">
    <property type="entry name" value="Znf_GRF"/>
</dbReference>
<feature type="domain" description="GRF-type" evidence="27">
    <location>
        <begin position="505"/>
        <end position="548"/>
    </location>
</feature>
<dbReference type="Pfam" id="PF06839">
    <property type="entry name" value="Zn_ribbon_GRF"/>
    <property type="match status" value="2"/>
</dbReference>
<keyword evidence="8" id="KW-0227">DNA damage</keyword>
<dbReference type="Pfam" id="PF00641">
    <property type="entry name" value="Zn_ribbon_RanBP"/>
    <property type="match status" value="1"/>
</dbReference>
<evidence type="ECO:0000313" key="29">
    <source>
        <dbReference type="Proteomes" id="UP000291020"/>
    </source>
</evidence>
<dbReference type="Ensembl" id="ENSGAGT00000041281.1">
    <property type="protein sequence ID" value="ENSGAGP00000036448.1"/>
    <property type="gene ID" value="ENSGAGG00000025850.1"/>
</dbReference>
<evidence type="ECO:0000256" key="11">
    <source>
        <dbReference type="ARBA" id="ARBA00022833"/>
    </source>
</evidence>
<dbReference type="GO" id="GO:0019104">
    <property type="term" value="F:DNA N-glycosylase activity"/>
    <property type="evidence" value="ECO:0007669"/>
    <property type="project" value="InterPro"/>
</dbReference>
<evidence type="ECO:0000256" key="17">
    <source>
        <dbReference type="ARBA" id="ARBA00023295"/>
    </source>
</evidence>
<keyword evidence="15" id="KW-0539">Nucleus</keyword>
<evidence type="ECO:0000256" key="18">
    <source>
        <dbReference type="ARBA" id="ARBA00044632"/>
    </source>
</evidence>
<keyword evidence="9 23" id="KW-0863">Zinc-finger</keyword>
<dbReference type="InterPro" id="IPR015887">
    <property type="entry name" value="DNA_glyclase_Znf_dom_DNA_BS"/>
</dbReference>
<evidence type="ECO:0000256" key="5">
    <source>
        <dbReference type="ARBA" id="ARBA00022454"/>
    </source>
</evidence>
<reference evidence="29" key="1">
    <citation type="journal article" date="2017" name="PLoS ONE">
        <title>The Agassiz's desert tortoise genome provides a resource for the conservation of a threatened species.</title>
        <authorList>
            <person name="Tollis M."/>
            <person name="DeNardo D.F."/>
            <person name="Cornelius J.A."/>
            <person name="Dolby G.A."/>
            <person name="Edwards T."/>
            <person name="Henen B.T."/>
            <person name="Karl A.E."/>
            <person name="Murphy R.W."/>
            <person name="Kusumi K."/>
        </authorList>
    </citation>
    <scope>NUCLEOTIDE SEQUENCE [LARGE SCALE GENOMIC DNA]</scope>
</reference>
<dbReference type="Proteomes" id="UP000291020">
    <property type="component" value="Unassembled WGS sequence"/>
</dbReference>
<keyword evidence="7" id="KW-0677">Repeat</keyword>
<dbReference type="PROSITE" id="PS51999">
    <property type="entry name" value="ZF_GRF"/>
    <property type="match status" value="2"/>
</dbReference>
<evidence type="ECO:0000256" key="19">
    <source>
        <dbReference type="ARBA" id="ARBA00073168"/>
    </source>
</evidence>
<evidence type="ECO:0000256" key="22">
    <source>
        <dbReference type="ARBA" id="ARBA00083341"/>
    </source>
</evidence>
<evidence type="ECO:0000256" key="12">
    <source>
        <dbReference type="ARBA" id="ARBA00023125"/>
    </source>
</evidence>
<feature type="domain" description="RanBP2-type" evidence="24">
    <location>
        <begin position="313"/>
        <end position="342"/>
    </location>
</feature>
<dbReference type="Gene3D" id="2.30.30.380">
    <property type="entry name" value="Zn-finger domain of Sec23/24"/>
    <property type="match status" value="1"/>
</dbReference>
<dbReference type="SMART" id="SM01232">
    <property type="entry name" value="H2TH"/>
    <property type="match status" value="1"/>
</dbReference>
<dbReference type="InterPro" id="IPR035937">
    <property type="entry name" value="FPG_N"/>
</dbReference>
<feature type="domain" description="Formamidopyrimidine-DNA glycosylase catalytic" evidence="26">
    <location>
        <begin position="2"/>
        <end position="133"/>
    </location>
</feature>
<evidence type="ECO:0000256" key="14">
    <source>
        <dbReference type="ARBA" id="ARBA00023239"/>
    </source>
</evidence>
<dbReference type="InterPro" id="IPR010979">
    <property type="entry name" value="Ribosomal_uS13-like_H2TH"/>
</dbReference>
<dbReference type="Pfam" id="PF01149">
    <property type="entry name" value="Fapy_DNA_glyco"/>
    <property type="match status" value="1"/>
</dbReference>
<dbReference type="GO" id="GO:0005694">
    <property type="term" value="C:chromosome"/>
    <property type="evidence" value="ECO:0007669"/>
    <property type="project" value="UniProtKB-SubCell"/>
</dbReference>
<dbReference type="AlphaFoldDB" id="A0A452J7F2"/>
<evidence type="ECO:0000256" key="7">
    <source>
        <dbReference type="ARBA" id="ARBA00022737"/>
    </source>
</evidence>
<dbReference type="PROSITE" id="PS01358">
    <property type="entry name" value="ZF_RANBP2_1"/>
    <property type="match status" value="1"/>
</dbReference>
<evidence type="ECO:0000256" key="9">
    <source>
        <dbReference type="ARBA" id="ARBA00022771"/>
    </source>
</evidence>
<evidence type="ECO:0000256" key="10">
    <source>
        <dbReference type="ARBA" id="ARBA00022801"/>
    </source>
</evidence>
<dbReference type="InterPro" id="IPR001876">
    <property type="entry name" value="Znf_RanBP2"/>
</dbReference>
<keyword evidence="13" id="KW-0234">DNA repair</keyword>
<keyword evidence="10" id="KW-0378">Hydrolase</keyword>
<comment type="similarity">
    <text evidence="3">Belongs to the FPG family.</text>
</comment>
<evidence type="ECO:0000256" key="23">
    <source>
        <dbReference type="PROSITE-ProRule" id="PRU00322"/>
    </source>
</evidence>
<dbReference type="InterPro" id="IPR012319">
    <property type="entry name" value="FPG_cat"/>
</dbReference>
<comment type="catalytic activity">
    <reaction evidence="18">
        <text>2'-deoxyribonucleotide-(2'-deoxyribose 5'-phosphate)-2'-deoxyribonucleotide-DNA = a 3'-end 2'-deoxyribonucleotide-(2,3-dehydro-2,3-deoxyribose 5'-phosphate)-DNA + a 5'-end 5'-phospho-2'-deoxyribonucleoside-DNA + H(+)</text>
        <dbReference type="Rhea" id="RHEA:66592"/>
        <dbReference type="Rhea" id="RHEA-COMP:13180"/>
        <dbReference type="Rhea" id="RHEA-COMP:16897"/>
        <dbReference type="Rhea" id="RHEA-COMP:17067"/>
        <dbReference type="ChEBI" id="CHEBI:15378"/>
        <dbReference type="ChEBI" id="CHEBI:136412"/>
        <dbReference type="ChEBI" id="CHEBI:157695"/>
        <dbReference type="ChEBI" id="CHEBI:167181"/>
        <dbReference type="EC" id="4.2.99.18"/>
    </reaction>
</comment>
<dbReference type="GO" id="GO:0005654">
    <property type="term" value="C:nucleoplasm"/>
    <property type="evidence" value="ECO:0007669"/>
    <property type="project" value="UniProtKB-ARBA"/>
</dbReference>
<evidence type="ECO:0000256" key="4">
    <source>
        <dbReference type="ARBA" id="ARBA00012720"/>
    </source>
</evidence>
<dbReference type="Gene3D" id="1.10.8.50">
    <property type="match status" value="1"/>
</dbReference>
<evidence type="ECO:0000313" key="28">
    <source>
        <dbReference type="Ensembl" id="ENSGAGP00000036448.1"/>
    </source>
</evidence>
<feature type="domain" description="FPG-type" evidence="25">
    <location>
        <begin position="243"/>
        <end position="277"/>
    </location>
</feature>
<evidence type="ECO:0000256" key="20">
    <source>
        <dbReference type="ARBA" id="ARBA00081871"/>
    </source>
</evidence>
<protein>
    <recommendedName>
        <fullName evidence="19">Endonuclease 8-like 3</fullName>
        <ecNumber evidence="4">4.2.99.18</ecNumber>
    </recommendedName>
    <alternativeName>
        <fullName evidence="20">DNA glycosylase/AP lyase Neil3</fullName>
    </alternativeName>
    <alternativeName>
        <fullName evidence="22">Endonuclease VIII-like 3</fullName>
    </alternativeName>
    <alternativeName>
        <fullName evidence="21">Nei-like protein 3</fullName>
    </alternativeName>
</protein>
<evidence type="ECO:0000259" key="27">
    <source>
        <dbReference type="PROSITE" id="PS51999"/>
    </source>
</evidence>
<evidence type="ECO:0000256" key="21">
    <source>
        <dbReference type="ARBA" id="ARBA00082922"/>
    </source>
</evidence>
<dbReference type="GO" id="GO:0003684">
    <property type="term" value="F:damaged DNA binding"/>
    <property type="evidence" value="ECO:0007669"/>
    <property type="project" value="InterPro"/>
</dbReference>
<keyword evidence="11" id="KW-0862">Zinc</keyword>